<evidence type="ECO:0000256" key="2">
    <source>
        <dbReference type="ARBA" id="ARBA00022692"/>
    </source>
</evidence>
<organism evidence="7 8">
    <name type="scientific">Polynucleobacter tropicus</name>
    <dbReference type="NCBI Taxonomy" id="1743174"/>
    <lineage>
        <taxon>Bacteria</taxon>
        <taxon>Pseudomonadati</taxon>
        <taxon>Pseudomonadota</taxon>
        <taxon>Betaproteobacteria</taxon>
        <taxon>Burkholderiales</taxon>
        <taxon>Burkholderiaceae</taxon>
        <taxon>Polynucleobacter</taxon>
    </lineage>
</organism>
<evidence type="ECO:0000256" key="3">
    <source>
        <dbReference type="ARBA" id="ARBA00022989"/>
    </source>
</evidence>
<evidence type="ECO:0000313" key="7">
    <source>
        <dbReference type="EMBL" id="QKM64636.1"/>
    </source>
</evidence>
<evidence type="ECO:0000259" key="6">
    <source>
        <dbReference type="Pfam" id="PF13664"/>
    </source>
</evidence>
<keyword evidence="4 5" id="KW-0472">Membrane</keyword>
<sequence>MSQTKIQRLFTVISGLWVGGFIAIGFLVVPILFTTLGDRQVAGVIAANLFKINAYIGVGVCSLLMLVANHVVNLGNGSYRQIRWILLLMLVCAVAAAFIIIPWMNALRDQALQLGISIRDTSNAKLFGLLHMVSSVVFIIQSILGIVLVWWSTKNAD</sequence>
<name>A0A6M9Q392_9BURK</name>
<reference evidence="7 8" key="1">
    <citation type="submission" date="2018-04" db="EMBL/GenBank/DDBJ databases">
        <title>Polynucleobacter sp. UH21B genome.</title>
        <authorList>
            <person name="Hahn M.W."/>
        </authorList>
    </citation>
    <scope>NUCLEOTIDE SEQUENCE [LARGE SCALE GENOMIC DNA]</scope>
    <source>
        <strain evidence="7 8">MWH-UH21B</strain>
    </source>
</reference>
<evidence type="ECO:0000256" key="1">
    <source>
        <dbReference type="ARBA" id="ARBA00004370"/>
    </source>
</evidence>
<dbReference type="GO" id="GO:0016020">
    <property type="term" value="C:membrane"/>
    <property type="evidence" value="ECO:0007669"/>
    <property type="project" value="UniProtKB-SubCell"/>
</dbReference>
<comment type="subcellular location">
    <subcellularLocation>
        <location evidence="1">Membrane</location>
    </subcellularLocation>
</comment>
<feature type="transmembrane region" description="Helical" evidence="5">
    <location>
        <begin position="126"/>
        <end position="151"/>
    </location>
</feature>
<dbReference type="InterPro" id="IPR025423">
    <property type="entry name" value="TMEM205-like"/>
</dbReference>
<feature type="transmembrane region" description="Helical" evidence="5">
    <location>
        <begin position="52"/>
        <end position="72"/>
    </location>
</feature>
<feature type="transmembrane region" description="Helical" evidence="5">
    <location>
        <begin position="12"/>
        <end position="32"/>
    </location>
</feature>
<proteinExistence type="predicted"/>
<gene>
    <name evidence="7" type="ORF">DCO17_04930</name>
</gene>
<keyword evidence="8" id="KW-1185">Reference proteome</keyword>
<dbReference type="Proteomes" id="UP000503312">
    <property type="component" value="Chromosome"/>
</dbReference>
<protein>
    <submittedName>
        <fullName evidence="7">DUF4149 domain-containing protein</fullName>
    </submittedName>
</protein>
<keyword evidence="2 5" id="KW-0812">Transmembrane</keyword>
<evidence type="ECO:0000256" key="5">
    <source>
        <dbReference type="SAM" id="Phobius"/>
    </source>
</evidence>
<feature type="transmembrane region" description="Helical" evidence="5">
    <location>
        <begin position="84"/>
        <end position="106"/>
    </location>
</feature>
<feature type="domain" description="TMEM205-like" evidence="6">
    <location>
        <begin position="14"/>
        <end position="111"/>
    </location>
</feature>
<dbReference type="AlphaFoldDB" id="A0A6M9Q392"/>
<dbReference type="Pfam" id="PF13664">
    <property type="entry name" value="DUF4149"/>
    <property type="match status" value="1"/>
</dbReference>
<accession>A0A6M9Q392</accession>
<keyword evidence="3 5" id="KW-1133">Transmembrane helix</keyword>
<dbReference type="RefSeq" id="WP_173955675.1">
    <property type="nucleotide sequence ID" value="NZ_CP028942.1"/>
</dbReference>
<dbReference type="KEGG" id="ptrp:DCO17_04930"/>
<evidence type="ECO:0000256" key="4">
    <source>
        <dbReference type="ARBA" id="ARBA00023136"/>
    </source>
</evidence>
<dbReference type="EMBL" id="CP028942">
    <property type="protein sequence ID" value="QKM64636.1"/>
    <property type="molecule type" value="Genomic_DNA"/>
</dbReference>
<evidence type="ECO:0000313" key="8">
    <source>
        <dbReference type="Proteomes" id="UP000503312"/>
    </source>
</evidence>